<accession>A0A7C9RW11</accession>
<protein>
    <submittedName>
        <fullName evidence="3">DUF4082 domain-containing protein</fullName>
    </submittedName>
</protein>
<dbReference type="Gene3D" id="2.60.40.650">
    <property type="match status" value="1"/>
</dbReference>
<dbReference type="EMBL" id="JAAMPJ010000012">
    <property type="protein sequence ID" value="NGY64247.1"/>
    <property type="molecule type" value="Genomic_DNA"/>
</dbReference>
<comment type="caution">
    <text evidence="3">The sequence shown here is derived from an EMBL/GenBank/DDBJ whole genome shotgun (WGS) entry which is preliminary data.</text>
</comment>
<feature type="domain" description="DUF4082" evidence="2">
    <location>
        <begin position="169"/>
        <end position="293"/>
    </location>
</feature>
<dbReference type="SUPFAM" id="SSF81296">
    <property type="entry name" value="E set domains"/>
    <property type="match status" value="1"/>
</dbReference>
<keyword evidence="1" id="KW-0732">Signal</keyword>
<dbReference type="InterPro" id="IPR014756">
    <property type="entry name" value="Ig_E-set"/>
</dbReference>
<keyword evidence="4" id="KW-1185">Reference proteome</keyword>
<evidence type="ECO:0000313" key="4">
    <source>
        <dbReference type="Proteomes" id="UP000481360"/>
    </source>
</evidence>
<evidence type="ECO:0000313" key="3">
    <source>
        <dbReference type="EMBL" id="NGY64247.1"/>
    </source>
</evidence>
<gene>
    <name evidence="3" type="ORF">G7043_35575</name>
</gene>
<reference evidence="3 4" key="1">
    <citation type="submission" date="2020-03" db="EMBL/GenBank/DDBJ databases">
        <title>Isolation and identification of active actinomycetes.</title>
        <authorList>
            <person name="Sun X."/>
        </authorList>
    </citation>
    <scope>NUCLEOTIDE SEQUENCE [LARGE SCALE GENOMIC DNA]</scope>
    <source>
        <strain evidence="3 4">NEAU-D13</strain>
    </source>
</reference>
<dbReference type="AlphaFoldDB" id="A0A7C9RW11"/>
<feature type="signal peptide" evidence="1">
    <location>
        <begin position="1"/>
        <end position="36"/>
    </location>
</feature>
<sequence length="300" mass="33121">MSWQDFIDPTRVRSVRRKVLVAAATVLLLSSGTAHAADPLPRSQIYTPSNNGQVEVGEPVLISGGGWDQHYGPDLLEAYEVSFDGGSTWEPGYRTAVARLGGETGIIQALWSYEFTPQEPGVYTIVSRVNTDTLFGEVSAPRRLYVGVPAPELGVCYWCTFRTDRPYEDVAESRRVELGLRFKVDRPGSVSSISVWSKPSRVSRVRLWRADGTLLADQGVTGTYPDSFATPVPVVPGEEYVASYTAYLGEYQATENFFPATVVHAPFVLPAHAGVFSYDNGFPTQTWNDSYYWATPVFQP</sequence>
<dbReference type="RefSeq" id="WP_166053060.1">
    <property type="nucleotide sequence ID" value="NZ_JAAMPJ010000012.1"/>
</dbReference>
<dbReference type="Pfam" id="PF13313">
    <property type="entry name" value="DUF4082"/>
    <property type="match status" value="1"/>
</dbReference>
<evidence type="ECO:0000259" key="2">
    <source>
        <dbReference type="Pfam" id="PF13313"/>
    </source>
</evidence>
<dbReference type="Proteomes" id="UP000481360">
    <property type="component" value="Unassembled WGS sequence"/>
</dbReference>
<evidence type="ECO:0000256" key="1">
    <source>
        <dbReference type="SAM" id="SignalP"/>
    </source>
</evidence>
<feature type="chain" id="PRO_5028923359" evidence="1">
    <location>
        <begin position="37"/>
        <end position="300"/>
    </location>
</feature>
<proteinExistence type="predicted"/>
<organism evidence="3 4">
    <name type="scientific">Lentzea alba</name>
    <dbReference type="NCBI Taxonomy" id="2714351"/>
    <lineage>
        <taxon>Bacteria</taxon>
        <taxon>Bacillati</taxon>
        <taxon>Actinomycetota</taxon>
        <taxon>Actinomycetes</taxon>
        <taxon>Pseudonocardiales</taxon>
        <taxon>Pseudonocardiaceae</taxon>
        <taxon>Lentzea</taxon>
    </lineage>
</organism>
<name>A0A7C9RW11_9PSEU</name>
<dbReference type="InterPro" id="IPR025141">
    <property type="entry name" value="DUF4082"/>
</dbReference>